<sequence length="65" mass="7061">MFNDAGSPSCLRKPGLSETVQFSFVNRAKTPHVTFADPIFKAFSGSVLPKVLHHAKILCTTTLSL</sequence>
<name>A0ABR0AZS4_9CRUS</name>
<dbReference type="EMBL" id="JAOYFB010000039">
    <property type="protein sequence ID" value="KAK4030634.1"/>
    <property type="molecule type" value="Genomic_DNA"/>
</dbReference>
<reference evidence="1 2" key="1">
    <citation type="journal article" date="2023" name="Nucleic Acids Res.">
        <title>The hologenome of Daphnia magna reveals possible DNA methylation and microbiome-mediated evolution of the host genome.</title>
        <authorList>
            <person name="Chaturvedi A."/>
            <person name="Li X."/>
            <person name="Dhandapani V."/>
            <person name="Marshall H."/>
            <person name="Kissane S."/>
            <person name="Cuenca-Cambronero M."/>
            <person name="Asole G."/>
            <person name="Calvet F."/>
            <person name="Ruiz-Romero M."/>
            <person name="Marangio P."/>
            <person name="Guigo R."/>
            <person name="Rago D."/>
            <person name="Mirbahai L."/>
            <person name="Eastwood N."/>
            <person name="Colbourne J.K."/>
            <person name="Zhou J."/>
            <person name="Mallon E."/>
            <person name="Orsini L."/>
        </authorList>
    </citation>
    <scope>NUCLEOTIDE SEQUENCE [LARGE SCALE GENOMIC DNA]</scope>
    <source>
        <strain evidence="1">LRV0_1</strain>
    </source>
</reference>
<keyword evidence="2" id="KW-1185">Reference proteome</keyword>
<evidence type="ECO:0000313" key="1">
    <source>
        <dbReference type="EMBL" id="KAK4030634.1"/>
    </source>
</evidence>
<proteinExistence type="predicted"/>
<organism evidence="1 2">
    <name type="scientific">Daphnia magna</name>
    <dbReference type="NCBI Taxonomy" id="35525"/>
    <lineage>
        <taxon>Eukaryota</taxon>
        <taxon>Metazoa</taxon>
        <taxon>Ecdysozoa</taxon>
        <taxon>Arthropoda</taxon>
        <taxon>Crustacea</taxon>
        <taxon>Branchiopoda</taxon>
        <taxon>Diplostraca</taxon>
        <taxon>Cladocera</taxon>
        <taxon>Anomopoda</taxon>
        <taxon>Daphniidae</taxon>
        <taxon>Daphnia</taxon>
    </lineage>
</organism>
<dbReference type="Proteomes" id="UP001234178">
    <property type="component" value="Unassembled WGS sequence"/>
</dbReference>
<evidence type="ECO:0000313" key="2">
    <source>
        <dbReference type="Proteomes" id="UP001234178"/>
    </source>
</evidence>
<accession>A0ABR0AZS4</accession>
<gene>
    <name evidence="1" type="ORF">OUZ56_023907</name>
</gene>
<protein>
    <submittedName>
        <fullName evidence="1">Uncharacterized protein</fullName>
    </submittedName>
</protein>
<comment type="caution">
    <text evidence="1">The sequence shown here is derived from an EMBL/GenBank/DDBJ whole genome shotgun (WGS) entry which is preliminary data.</text>
</comment>